<reference evidence="1 2" key="1">
    <citation type="journal article" date="2014" name="Genome Biol. Evol.">
        <title>The genome of the myxosporean Thelohanellus kitauei shows adaptations to nutrient acquisition within its fish host.</title>
        <authorList>
            <person name="Yang Y."/>
            <person name="Xiong J."/>
            <person name="Zhou Z."/>
            <person name="Huo F."/>
            <person name="Miao W."/>
            <person name="Ran C."/>
            <person name="Liu Y."/>
            <person name="Zhang J."/>
            <person name="Feng J."/>
            <person name="Wang M."/>
            <person name="Wang M."/>
            <person name="Wang L."/>
            <person name="Yao B."/>
        </authorList>
    </citation>
    <scope>NUCLEOTIDE SEQUENCE [LARGE SCALE GENOMIC DNA]</scope>
    <source>
        <strain evidence="1">Wuqing</strain>
    </source>
</reference>
<protein>
    <submittedName>
        <fullName evidence="1">Uncharacterized protein</fullName>
    </submittedName>
</protein>
<gene>
    <name evidence="1" type="ORF">RF11_14736</name>
</gene>
<dbReference type="AlphaFoldDB" id="A0A0C2MPM6"/>
<keyword evidence="2" id="KW-1185">Reference proteome</keyword>
<name>A0A0C2MPM6_THEKT</name>
<sequence>MHIQGEQLTLLCKLLGCTIDRRMLVNTKLCHHLASVDVLVADQTKHLHQLSKANVVGSSNRRSNGPLIYKSYTERRAHLNFILKNSGESAMSKGSNLILNSHADTSLRKGPKVVERLNEDHYVETCAVKIDRRSKVGRYSVIRTGQASRTMMFGLYRSYIRVQTRWSLENPCTGALQISRQSKTTAFWSVNVFNATSTIRAYTKNMGENKYILKHPLSLENNAIYRTLAGGIGYAHAYIAEYIPIHPHLHFSHIQMKAISYCWAHSDATRVIEIGAEDLSNIACKRKRGLNLLIVKETNKIDDNIYAKPSENGIT</sequence>
<dbReference type="EMBL" id="JWZT01003563">
    <property type="protein sequence ID" value="KII66305.1"/>
    <property type="molecule type" value="Genomic_DNA"/>
</dbReference>
<accession>A0A0C2MPM6</accession>
<comment type="caution">
    <text evidence="1">The sequence shown here is derived from an EMBL/GenBank/DDBJ whole genome shotgun (WGS) entry which is preliminary data.</text>
</comment>
<proteinExistence type="predicted"/>
<evidence type="ECO:0000313" key="1">
    <source>
        <dbReference type="EMBL" id="KII66305.1"/>
    </source>
</evidence>
<dbReference type="Proteomes" id="UP000031668">
    <property type="component" value="Unassembled WGS sequence"/>
</dbReference>
<organism evidence="1 2">
    <name type="scientific">Thelohanellus kitauei</name>
    <name type="common">Myxosporean</name>
    <dbReference type="NCBI Taxonomy" id="669202"/>
    <lineage>
        <taxon>Eukaryota</taxon>
        <taxon>Metazoa</taxon>
        <taxon>Cnidaria</taxon>
        <taxon>Myxozoa</taxon>
        <taxon>Myxosporea</taxon>
        <taxon>Bivalvulida</taxon>
        <taxon>Platysporina</taxon>
        <taxon>Myxobolidae</taxon>
        <taxon>Thelohanellus</taxon>
    </lineage>
</organism>
<evidence type="ECO:0000313" key="2">
    <source>
        <dbReference type="Proteomes" id="UP000031668"/>
    </source>
</evidence>